<proteinExistence type="predicted"/>
<gene>
    <name evidence="1" type="ordered locus">Fleli_3321</name>
</gene>
<evidence type="ECO:0000313" key="1">
    <source>
        <dbReference type="EMBL" id="AFM05650.1"/>
    </source>
</evidence>
<evidence type="ECO:0000313" key="2">
    <source>
        <dbReference type="Proteomes" id="UP000006054"/>
    </source>
</evidence>
<dbReference type="OrthoDB" id="980982at2"/>
<protein>
    <submittedName>
        <fullName evidence="1">Uncharacterized protein</fullName>
    </submittedName>
</protein>
<dbReference type="Proteomes" id="UP000006054">
    <property type="component" value="Chromosome"/>
</dbReference>
<dbReference type="eggNOG" id="ENOG50330X3">
    <property type="taxonomic scope" value="Bacteria"/>
</dbReference>
<organism evidence="1 2">
    <name type="scientific">Bernardetia litoralis (strain ATCC 23117 / DSM 6794 / NBRC 15988 / NCIMB 1366 / Fx l1 / Sio-4)</name>
    <name type="common">Flexibacter litoralis</name>
    <dbReference type="NCBI Taxonomy" id="880071"/>
    <lineage>
        <taxon>Bacteria</taxon>
        <taxon>Pseudomonadati</taxon>
        <taxon>Bacteroidota</taxon>
        <taxon>Cytophagia</taxon>
        <taxon>Cytophagales</taxon>
        <taxon>Bernardetiaceae</taxon>
        <taxon>Bernardetia</taxon>
    </lineage>
</organism>
<accession>I4ANW5</accession>
<sequence length="189" mass="21475" precursor="true">MKKSKFSIFAYTLFILVGLFFLTGCFSEPNYPDTPQIEFVSLQNIESKARADTDSIVITLFFKDGDGDLGLTSTDTLAPFSERNSDGTVNRFRNNFFAEVERLNEDGEFEPVTFASENFNLDSRFPVLNTLDKETALEGDLRYSLILFATSFSPVQKDDILRYKISIADRNLNESNIIYTDAMRVGVYE</sequence>
<dbReference type="KEGG" id="fli:Fleli_3321"/>
<dbReference type="EMBL" id="CP003345">
    <property type="protein sequence ID" value="AFM05650.1"/>
    <property type="molecule type" value="Genomic_DNA"/>
</dbReference>
<name>I4ANW5_BERLS</name>
<keyword evidence="2" id="KW-1185">Reference proteome</keyword>
<dbReference type="STRING" id="880071.Fleli_3321"/>
<reference evidence="2" key="1">
    <citation type="submission" date="2012-06" db="EMBL/GenBank/DDBJ databases">
        <title>The complete genome of Flexibacter litoralis DSM 6794.</title>
        <authorList>
            <person name="Lucas S."/>
            <person name="Copeland A."/>
            <person name="Lapidus A."/>
            <person name="Glavina del Rio T."/>
            <person name="Dalin E."/>
            <person name="Tice H."/>
            <person name="Bruce D."/>
            <person name="Goodwin L."/>
            <person name="Pitluck S."/>
            <person name="Peters L."/>
            <person name="Ovchinnikova G."/>
            <person name="Lu M."/>
            <person name="Kyrpides N."/>
            <person name="Mavromatis K."/>
            <person name="Ivanova N."/>
            <person name="Brettin T."/>
            <person name="Detter J.C."/>
            <person name="Han C."/>
            <person name="Larimer F."/>
            <person name="Land M."/>
            <person name="Hauser L."/>
            <person name="Markowitz V."/>
            <person name="Cheng J.-F."/>
            <person name="Hugenholtz P."/>
            <person name="Woyke T."/>
            <person name="Wu D."/>
            <person name="Spring S."/>
            <person name="Lang E."/>
            <person name="Kopitz M."/>
            <person name="Brambilla E."/>
            <person name="Klenk H.-P."/>
            <person name="Eisen J.A."/>
        </authorList>
    </citation>
    <scope>NUCLEOTIDE SEQUENCE [LARGE SCALE GENOMIC DNA]</scope>
    <source>
        <strain evidence="2">ATCC 23117 / DSM 6794 / NBRC 15988 / NCIMB 1366 / Sio-4</strain>
    </source>
</reference>
<dbReference type="PROSITE" id="PS51257">
    <property type="entry name" value="PROKAR_LIPOPROTEIN"/>
    <property type="match status" value="1"/>
</dbReference>
<dbReference type="HOGENOM" id="CLU_132075_0_0_10"/>
<dbReference type="AlphaFoldDB" id="I4ANW5"/>
<dbReference type="RefSeq" id="WP_014799078.1">
    <property type="nucleotide sequence ID" value="NC_018018.1"/>
</dbReference>